<dbReference type="VEuPathDB" id="FungiDB:AB675_8712"/>
<gene>
    <name evidence="7" type="ORF">AB675_8712</name>
</gene>
<evidence type="ECO:0008006" key="9">
    <source>
        <dbReference type="Google" id="ProtNLM"/>
    </source>
</evidence>
<dbReference type="AlphaFoldDB" id="A0A0N1P3V6"/>
<feature type="transmembrane region" description="Helical" evidence="6">
    <location>
        <begin position="228"/>
        <end position="251"/>
    </location>
</feature>
<dbReference type="STRING" id="1664694.A0A0N1P3V6"/>
<keyword evidence="5 6" id="KW-0472">Membrane</keyword>
<dbReference type="PANTHER" id="PTHR12841">
    <property type="entry name" value="PROTEIN UNC-50 HOMOLOG"/>
    <property type="match status" value="1"/>
</dbReference>
<dbReference type="GO" id="GO:0000139">
    <property type="term" value="C:Golgi membrane"/>
    <property type="evidence" value="ECO:0007669"/>
    <property type="project" value="TreeGrafter"/>
</dbReference>
<evidence type="ECO:0000256" key="6">
    <source>
        <dbReference type="SAM" id="Phobius"/>
    </source>
</evidence>
<dbReference type="EMBL" id="LFJN01000003">
    <property type="protein sequence ID" value="KPI44702.1"/>
    <property type="molecule type" value="Genomic_DNA"/>
</dbReference>
<evidence type="ECO:0000256" key="5">
    <source>
        <dbReference type="ARBA" id="ARBA00023136"/>
    </source>
</evidence>
<name>A0A0N1P3V6_9EURO</name>
<comment type="subcellular location">
    <subcellularLocation>
        <location evidence="1">Membrane</location>
        <topology evidence="1">Multi-pass membrane protein</topology>
    </subcellularLocation>
</comment>
<feature type="transmembrane region" description="Helical" evidence="6">
    <location>
        <begin position="292"/>
        <end position="311"/>
    </location>
</feature>
<feature type="transmembrane region" description="Helical" evidence="6">
    <location>
        <begin position="365"/>
        <end position="387"/>
    </location>
</feature>
<proteinExistence type="inferred from homology"/>
<evidence type="ECO:0000256" key="2">
    <source>
        <dbReference type="ARBA" id="ARBA00006293"/>
    </source>
</evidence>
<dbReference type="RefSeq" id="XP_018004665.1">
    <property type="nucleotide sequence ID" value="XM_018149182.1"/>
</dbReference>
<dbReference type="PANTHER" id="PTHR12841:SF6">
    <property type="entry name" value="PROTEIN UNC-50 HOMOLOG"/>
    <property type="match status" value="1"/>
</dbReference>
<keyword evidence="8" id="KW-1185">Reference proteome</keyword>
<dbReference type="OrthoDB" id="10027013at2759"/>
<dbReference type="GeneID" id="28741062"/>
<evidence type="ECO:0000313" key="8">
    <source>
        <dbReference type="Proteomes" id="UP000038010"/>
    </source>
</evidence>
<comment type="similarity">
    <text evidence="2">Belongs to the unc-50 family.</text>
</comment>
<protein>
    <recommendedName>
        <fullName evidence="9">Protein unc-50-like protein</fullName>
    </recommendedName>
</protein>
<reference evidence="7 8" key="1">
    <citation type="submission" date="2015-06" db="EMBL/GenBank/DDBJ databases">
        <title>Draft genome of the ant-associated black yeast Phialophora attae CBS 131958.</title>
        <authorList>
            <person name="Moreno L.F."/>
            <person name="Stielow B.J."/>
            <person name="de Hoog S."/>
            <person name="Vicente V.A."/>
            <person name="Weiss V.A."/>
            <person name="de Vries M."/>
            <person name="Cruz L.M."/>
            <person name="Souza E.M."/>
        </authorList>
    </citation>
    <scope>NUCLEOTIDE SEQUENCE [LARGE SCALE GENOMIC DNA]</scope>
    <source>
        <strain evidence="7 8">CBS 131958</strain>
    </source>
</reference>
<dbReference type="Pfam" id="PF05216">
    <property type="entry name" value="UNC-50"/>
    <property type="match status" value="1"/>
</dbReference>
<evidence type="ECO:0000256" key="4">
    <source>
        <dbReference type="ARBA" id="ARBA00022989"/>
    </source>
</evidence>
<evidence type="ECO:0000313" key="7">
    <source>
        <dbReference type="EMBL" id="KPI44702.1"/>
    </source>
</evidence>
<organism evidence="7 8">
    <name type="scientific">Cyphellophora attinorum</name>
    <dbReference type="NCBI Taxonomy" id="1664694"/>
    <lineage>
        <taxon>Eukaryota</taxon>
        <taxon>Fungi</taxon>
        <taxon>Dikarya</taxon>
        <taxon>Ascomycota</taxon>
        <taxon>Pezizomycotina</taxon>
        <taxon>Eurotiomycetes</taxon>
        <taxon>Chaetothyriomycetidae</taxon>
        <taxon>Chaetothyriales</taxon>
        <taxon>Cyphellophoraceae</taxon>
        <taxon>Cyphellophora</taxon>
    </lineage>
</organism>
<comment type="caution">
    <text evidence="7">The sequence shown here is derived from an EMBL/GenBank/DDBJ whole genome shotgun (WGS) entry which is preliminary data.</text>
</comment>
<keyword evidence="3 6" id="KW-0812">Transmembrane</keyword>
<feature type="transmembrane region" description="Helical" evidence="6">
    <location>
        <begin position="198"/>
        <end position="216"/>
    </location>
</feature>
<evidence type="ECO:0000256" key="3">
    <source>
        <dbReference type="ARBA" id="ARBA00022692"/>
    </source>
</evidence>
<accession>A0A0N1P3V6</accession>
<sequence>MVVAACKSCELKYGQVDPARHLLEFLELFSEIDFFSQGLSIEPFEVFSLADRRDVMERFGLGPNNHSVKQGHMMFPDPADPVNNLGRVTQRIRDVQETIILWKKSLQNRMLVWDARSDEPAANAKATVSSGQGPFEETSLLGSLLEADWRQIFKFPQMDFEMAVWEMTHLLISPKKVFKSIYYHKQTRNTWHRPDPSFTYLLSFFLLLTSFAWSLAYTPAFSSVVKLALMFVFVHFLAGSLVVSAISYFLVGRLLGPGVAGLPGRRRQQGLFPQTGGGKSAEALEFGYCFDVSIRAFFPPYVLLYIVQYILMPAINHPNRLSVFVANALYLAAGIYWSLILFLGYNALHFLHHTQLLLSPMLVWIIIWLVCTILGINLEFWGIRWLFLGVKG</sequence>
<keyword evidence="4 6" id="KW-1133">Transmembrane helix</keyword>
<dbReference type="SUPFAM" id="SSF81631">
    <property type="entry name" value="PAP/OAS1 substrate-binding domain"/>
    <property type="match status" value="1"/>
</dbReference>
<feature type="transmembrane region" description="Helical" evidence="6">
    <location>
        <begin position="323"/>
        <end position="345"/>
    </location>
</feature>
<evidence type="ECO:0000256" key="1">
    <source>
        <dbReference type="ARBA" id="ARBA00004141"/>
    </source>
</evidence>
<dbReference type="Proteomes" id="UP000038010">
    <property type="component" value="Unassembled WGS sequence"/>
</dbReference>
<dbReference type="InterPro" id="IPR007881">
    <property type="entry name" value="UNC-50"/>
</dbReference>